<proteinExistence type="predicted"/>
<protein>
    <submittedName>
        <fullName evidence="2">AAA family ATPase</fullName>
    </submittedName>
</protein>
<reference evidence="2" key="1">
    <citation type="submission" date="2023-03" db="EMBL/GenBank/DDBJ databases">
        <title>Edaphobacter sp.</title>
        <authorList>
            <person name="Huber K.J."/>
            <person name="Papendorf J."/>
            <person name="Pilke C."/>
            <person name="Bunk B."/>
            <person name="Sproeer C."/>
            <person name="Pester M."/>
        </authorList>
    </citation>
    <scope>NUCLEOTIDE SEQUENCE</scope>
    <source>
        <strain evidence="2">DSM 110680</strain>
    </source>
</reference>
<dbReference type="RefSeq" id="WP_348264424.1">
    <property type="nucleotide sequence ID" value="NZ_CP121196.1"/>
</dbReference>
<name>A0AAU7DPG2_9BACT</name>
<feature type="domain" description="NadR/Ttd14 AAA" evidence="1">
    <location>
        <begin position="3"/>
        <end position="169"/>
    </location>
</feature>
<dbReference type="Gene3D" id="3.40.50.300">
    <property type="entry name" value="P-loop containing nucleotide triphosphate hydrolases"/>
    <property type="match status" value="1"/>
</dbReference>
<dbReference type="SUPFAM" id="SSF52540">
    <property type="entry name" value="P-loop containing nucleoside triphosphate hydrolases"/>
    <property type="match status" value="1"/>
</dbReference>
<evidence type="ECO:0000259" key="1">
    <source>
        <dbReference type="Pfam" id="PF13521"/>
    </source>
</evidence>
<dbReference type="AlphaFoldDB" id="A0AAU7DPG2"/>
<sequence length="178" mass="20026">MKRFILTGAPGSGKTAIIRQLELDGFSVVEEAATDIIAAAQARGTAQPWTHLSFIDQIAGLQRDRQIRASYQQDEIQFHDRCAVCTAALALYLGFPISSFLAGELERIKRESIYQPQVFFIRNLGFITPTEARRISFEETLRFEKIHEETYRKFGFDLVEIGPANLAERVSIIKATTG</sequence>
<gene>
    <name evidence="2" type="ORF">P8935_07800</name>
</gene>
<dbReference type="EMBL" id="CP121196">
    <property type="protein sequence ID" value="XBH19209.1"/>
    <property type="molecule type" value="Genomic_DNA"/>
</dbReference>
<accession>A0AAU7DPG2</accession>
<dbReference type="Pfam" id="PF13521">
    <property type="entry name" value="AAA_28"/>
    <property type="match status" value="1"/>
</dbReference>
<organism evidence="2">
    <name type="scientific">Telmatobacter sp. DSM 110680</name>
    <dbReference type="NCBI Taxonomy" id="3036704"/>
    <lineage>
        <taxon>Bacteria</taxon>
        <taxon>Pseudomonadati</taxon>
        <taxon>Acidobacteriota</taxon>
        <taxon>Terriglobia</taxon>
        <taxon>Terriglobales</taxon>
        <taxon>Acidobacteriaceae</taxon>
        <taxon>Telmatobacter</taxon>
    </lineage>
</organism>
<dbReference type="InterPro" id="IPR038727">
    <property type="entry name" value="NadR/Ttd14_AAA_dom"/>
</dbReference>
<dbReference type="InterPro" id="IPR027417">
    <property type="entry name" value="P-loop_NTPase"/>
</dbReference>
<evidence type="ECO:0000313" key="2">
    <source>
        <dbReference type="EMBL" id="XBH19209.1"/>
    </source>
</evidence>